<reference evidence="2 3" key="1">
    <citation type="submission" date="2018-02" db="EMBL/GenBank/DDBJ databases">
        <title>Genomic Encyclopedia of Archaeal and Bacterial Type Strains, Phase II (KMG-II): from individual species to whole genera.</title>
        <authorList>
            <person name="Goeker M."/>
        </authorList>
    </citation>
    <scope>NUCLEOTIDE SEQUENCE [LARGE SCALE GENOMIC DNA]</scope>
    <source>
        <strain evidence="2 3">DSM 3808</strain>
    </source>
</reference>
<evidence type="ECO:0000259" key="1">
    <source>
        <dbReference type="Pfam" id="PF01636"/>
    </source>
</evidence>
<dbReference type="InterPro" id="IPR011009">
    <property type="entry name" value="Kinase-like_dom_sf"/>
</dbReference>
<evidence type="ECO:0000313" key="2">
    <source>
        <dbReference type="EMBL" id="PPK78403.1"/>
    </source>
</evidence>
<dbReference type="OrthoDB" id="9777791at2"/>
<evidence type="ECO:0000313" key="3">
    <source>
        <dbReference type="Proteomes" id="UP000237749"/>
    </source>
</evidence>
<accession>A0A2S6HM19</accession>
<dbReference type="Proteomes" id="UP000237749">
    <property type="component" value="Unassembled WGS sequence"/>
</dbReference>
<dbReference type="GO" id="GO:0016740">
    <property type="term" value="F:transferase activity"/>
    <property type="evidence" value="ECO:0007669"/>
    <property type="project" value="UniProtKB-KW"/>
</dbReference>
<proteinExistence type="predicted"/>
<dbReference type="EMBL" id="PTJA01000015">
    <property type="protein sequence ID" value="PPK78403.1"/>
    <property type="molecule type" value="Genomic_DNA"/>
</dbReference>
<protein>
    <submittedName>
        <fullName evidence="2">Phosphotransferase family enzyme</fullName>
    </submittedName>
</protein>
<feature type="domain" description="Aminoglycoside phosphotransferase" evidence="1">
    <location>
        <begin position="10"/>
        <end position="187"/>
    </location>
</feature>
<name>A0A2S6HM19_9FIRM</name>
<keyword evidence="2" id="KW-0808">Transferase</keyword>
<organism evidence="2 3">
    <name type="scientific">Lacrimispora xylanisolvens</name>
    <dbReference type="NCBI Taxonomy" id="384636"/>
    <lineage>
        <taxon>Bacteria</taxon>
        <taxon>Bacillati</taxon>
        <taxon>Bacillota</taxon>
        <taxon>Clostridia</taxon>
        <taxon>Lachnospirales</taxon>
        <taxon>Lachnospiraceae</taxon>
        <taxon>Lacrimispora</taxon>
    </lineage>
</organism>
<dbReference type="SUPFAM" id="SSF56112">
    <property type="entry name" value="Protein kinase-like (PK-like)"/>
    <property type="match status" value="1"/>
</dbReference>
<dbReference type="AlphaFoldDB" id="A0A2S6HM19"/>
<dbReference type="Gene3D" id="3.90.1200.10">
    <property type="match status" value="1"/>
</dbReference>
<dbReference type="RefSeq" id="WP_104439142.1">
    <property type="nucleotide sequence ID" value="NZ_PTJA01000015.1"/>
</dbReference>
<dbReference type="InterPro" id="IPR002575">
    <property type="entry name" value="Aminoglycoside_PTrfase"/>
</dbReference>
<keyword evidence="3" id="KW-1185">Reference proteome</keyword>
<dbReference type="Pfam" id="PF01636">
    <property type="entry name" value="APH"/>
    <property type="match status" value="1"/>
</dbReference>
<sequence>MNPGEIVGVGNTATVYEWENGKVVKLFREGYPYQDAIREFENAMAVNDMDFPKPKAYEFISYGGKNGIVYDKVTGESLLDWTLRTGNLQECAILMSKAHKAILNHDIRNVPDYKDFLIHQIKKASVTKEERLKTLHLAEQLEDGTTLCHGDFHPGNLMLSQDGISVIDFMNICRGSRLYDIARTVYLIEYTPVPNGADNPEEIRTIKGILSRFYLEQMNLTKDDIKDYLSAISVARMGECPKEQGEAEREVQ</sequence>
<gene>
    <name evidence="2" type="ORF">BXY41_11577</name>
</gene>
<comment type="caution">
    <text evidence="2">The sequence shown here is derived from an EMBL/GenBank/DDBJ whole genome shotgun (WGS) entry which is preliminary data.</text>
</comment>